<feature type="region of interest" description="Disordered" evidence="6">
    <location>
        <begin position="423"/>
        <end position="589"/>
    </location>
</feature>
<feature type="compositionally biased region" description="Polar residues" evidence="6">
    <location>
        <begin position="1458"/>
        <end position="1467"/>
    </location>
</feature>
<feature type="region of interest" description="Disordered" evidence="6">
    <location>
        <begin position="873"/>
        <end position="898"/>
    </location>
</feature>
<feature type="compositionally biased region" description="Basic and acidic residues" evidence="6">
    <location>
        <begin position="502"/>
        <end position="511"/>
    </location>
</feature>
<dbReference type="SMART" id="SM00220">
    <property type="entry name" value="S_TKc"/>
    <property type="match status" value="1"/>
</dbReference>
<organism evidence="8 9">
    <name type="scientific">Mizuhopecten yessoensis</name>
    <name type="common">Japanese scallop</name>
    <name type="synonym">Patinopecten yessoensis</name>
    <dbReference type="NCBI Taxonomy" id="6573"/>
    <lineage>
        <taxon>Eukaryota</taxon>
        <taxon>Metazoa</taxon>
        <taxon>Spiralia</taxon>
        <taxon>Lophotrochozoa</taxon>
        <taxon>Mollusca</taxon>
        <taxon>Bivalvia</taxon>
        <taxon>Autobranchia</taxon>
        <taxon>Pteriomorphia</taxon>
        <taxon>Pectinida</taxon>
        <taxon>Pectinoidea</taxon>
        <taxon>Pectinidae</taxon>
        <taxon>Mizuhopecten</taxon>
    </lineage>
</organism>
<feature type="compositionally biased region" description="Basic residues" evidence="6">
    <location>
        <begin position="1161"/>
        <end position="1174"/>
    </location>
</feature>
<feature type="compositionally biased region" description="Basic and acidic residues" evidence="6">
    <location>
        <begin position="1290"/>
        <end position="1302"/>
    </location>
</feature>
<dbReference type="GO" id="GO:0005524">
    <property type="term" value="F:ATP binding"/>
    <property type="evidence" value="ECO:0007669"/>
    <property type="project" value="UniProtKB-KW"/>
</dbReference>
<dbReference type="PANTHER" id="PTHR24058:SF130">
    <property type="entry name" value="SERINE_THREONINE PROTEIN KINASES-RELATED"/>
    <property type="match status" value="1"/>
</dbReference>
<feature type="region of interest" description="Disordered" evidence="6">
    <location>
        <begin position="1160"/>
        <end position="1319"/>
    </location>
</feature>
<feature type="compositionally biased region" description="Polar residues" evidence="6">
    <location>
        <begin position="1211"/>
        <end position="1224"/>
    </location>
</feature>
<evidence type="ECO:0000256" key="6">
    <source>
        <dbReference type="SAM" id="MobiDB-lite"/>
    </source>
</evidence>
<feature type="compositionally biased region" description="Polar residues" evidence="6">
    <location>
        <begin position="1507"/>
        <end position="1567"/>
    </location>
</feature>
<dbReference type="PROSITE" id="PS50011">
    <property type="entry name" value="PROTEIN_KINASE_DOM"/>
    <property type="match status" value="1"/>
</dbReference>
<reference evidence="8 9" key="1">
    <citation type="journal article" date="2017" name="Nat. Ecol. Evol.">
        <title>Scallop genome provides insights into evolution of bilaterian karyotype and development.</title>
        <authorList>
            <person name="Wang S."/>
            <person name="Zhang J."/>
            <person name="Jiao W."/>
            <person name="Li J."/>
            <person name="Xun X."/>
            <person name="Sun Y."/>
            <person name="Guo X."/>
            <person name="Huan P."/>
            <person name="Dong B."/>
            <person name="Zhang L."/>
            <person name="Hu X."/>
            <person name="Sun X."/>
            <person name="Wang J."/>
            <person name="Zhao C."/>
            <person name="Wang Y."/>
            <person name="Wang D."/>
            <person name="Huang X."/>
            <person name="Wang R."/>
            <person name="Lv J."/>
            <person name="Li Y."/>
            <person name="Zhang Z."/>
            <person name="Liu B."/>
            <person name="Lu W."/>
            <person name="Hui Y."/>
            <person name="Liang J."/>
            <person name="Zhou Z."/>
            <person name="Hou R."/>
            <person name="Li X."/>
            <person name="Liu Y."/>
            <person name="Li H."/>
            <person name="Ning X."/>
            <person name="Lin Y."/>
            <person name="Zhao L."/>
            <person name="Xing Q."/>
            <person name="Dou J."/>
            <person name="Li Y."/>
            <person name="Mao J."/>
            <person name="Guo H."/>
            <person name="Dou H."/>
            <person name="Li T."/>
            <person name="Mu C."/>
            <person name="Jiang W."/>
            <person name="Fu Q."/>
            <person name="Fu X."/>
            <person name="Miao Y."/>
            <person name="Liu J."/>
            <person name="Yu Q."/>
            <person name="Li R."/>
            <person name="Liao H."/>
            <person name="Li X."/>
            <person name="Kong Y."/>
            <person name="Jiang Z."/>
            <person name="Chourrout D."/>
            <person name="Li R."/>
            <person name="Bao Z."/>
        </authorList>
    </citation>
    <scope>NUCLEOTIDE SEQUENCE [LARGE SCALE GENOMIC DNA]</scope>
    <source>
        <strain evidence="8 9">PY_sf001</strain>
    </source>
</reference>
<dbReference type="STRING" id="6573.A0A210PP48"/>
<feature type="compositionally biased region" description="Basic and acidic residues" evidence="6">
    <location>
        <begin position="1310"/>
        <end position="1319"/>
    </location>
</feature>
<evidence type="ECO:0000313" key="8">
    <source>
        <dbReference type="EMBL" id="OWF38252.1"/>
    </source>
</evidence>
<comment type="caution">
    <text evidence="8">The sequence shown here is derived from an EMBL/GenBank/DDBJ whole genome shotgun (WGS) entry which is preliminary data.</text>
</comment>
<feature type="compositionally biased region" description="Polar residues" evidence="6">
    <location>
        <begin position="481"/>
        <end position="496"/>
    </location>
</feature>
<feature type="region of interest" description="Disordered" evidence="6">
    <location>
        <begin position="306"/>
        <end position="384"/>
    </location>
</feature>
<accession>A0A210PP48</accession>
<feature type="region of interest" description="Disordered" evidence="6">
    <location>
        <begin position="969"/>
        <end position="993"/>
    </location>
</feature>
<dbReference type="Gene3D" id="1.10.510.10">
    <property type="entry name" value="Transferase(Phosphotransferase) domain 1"/>
    <property type="match status" value="1"/>
</dbReference>
<feature type="compositionally biased region" description="Basic and acidic residues" evidence="6">
    <location>
        <begin position="423"/>
        <end position="453"/>
    </location>
</feature>
<feature type="region of interest" description="Disordered" evidence="6">
    <location>
        <begin position="1110"/>
        <end position="1134"/>
    </location>
</feature>
<dbReference type="PANTHER" id="PTHR24058">
    <property type="entry name" value="DUAL SPECIFICITY PROTEIN KINASE"/>
    <property type="match status" value="1"/>
</dbReference>
<feature type="compositionally biased region" description="Polar residues" evidence="6">
    <location>
        <begin position="1176"/>
        <end position="1187"/>
    </location>
</feature>
<feature type="domain" description="Protein kinase" evidence="7">
    <location>
        <begin position="1"/>
        <end position="162"/>
    </location>
</feature>
<name>A0A210PP48_MIZYE</name>
<feature type="compositionally biased region" description="Polar residues" evidence="6">
    <location>
        <begin position="1407"/>
        <end position="1421"/>
    </location>
</feature>
<dbReference type="InterPro" id="IPR050494">
    <property type="entry name" value="Ser_Thr_dual-spec_kinase"/>
</dbReference>
<feature type="region of interest" description="Disordered" evidence="6">
    <location>
        <begin position="218"/>
        <end position="241"/>
    </location>
</feature>
<feature type="region of interest" description="Disordered" evidence="6">
    <location>
        <begin position="1407"/>
        <end position="1598"/>
    </location>
</feature>
<dbReference type="Proteomes" id="UP000242188">
    <property type="component" value="Unassembled WGS sequence"/>
</dbReference>
<feature type="compositionally biased region" description="Low complexity" evidence="6">
    <location>
        <begin position="1111"/>
        <end position="1123"/>
    </location>
</feature>
<keyword evidence="9" id="KW-1185">Reference proteome</keyword>
<feature type="compositionally biased region" description="Basic residues" evidence="6">
    <location>
        <begin position="1569"/>
        <end position="1583"/>
    </location>
</feature>
<feature type="region of interest" description="Disordered" evidence="6">
    <location>
        <begin position="763"/>
        <end position="799"/>
    </location>
</feature>
<keyword evidence="2" id="KW-0808">Transferase</keyword>
<dbReference type="InterPro" id="IPR011009">
    <property type="entry name" value="Kinase-like_dom_sf"/>
</dbReference>
<gene>
    <name evidence="8" type="ORF">KP79_PYT10627</name>
</gene>
<dbReference type="OrthoDB" id="9332038at2759"/>
<evidence type="ECO:0000256" key="4">
    <source>
        <dbReference type="ARBA" id="ARBA00022777"/>
    </source>
</evidence>
<feature type="compositionally biased region" description="Basic and acidic residues" evidence="6">
    <location>
        <begin position="460"/>
        <end position="480"/>
    </location>
</feature>
<dbReference type="Pfam" id="PF00069">
    <property type="entry name" value="Pkinase"/>
    <property type="match status" value="1"/>
</dbReference>
<keyword evidence="1" id="KW-0723">Serine/threonine-protein kinase</keyword>
<dbReference type="EMBL" id="NEDP02005570">
    <property type="protein sequence ID" value="OWF38252.1"/>
    <property type="molecule type" value="Genomic_DNA"/>
</dbReference>
<proteinExistence type="predicted"/>
<evidence type="ECO:0000256" key="1">
    <source>
        <dbReference type="ARBA" id="ARBA00022527"/>
    </source>
</evidence>
<dbReference type="GO" id="GO:0004674">
    <property type="term" value="F:protein serine/threonine kinase activity"/>
    <property type="evidence" value="ECO:0007669"/>
    <property type="project" value="UniProtKB-KW"/>
</dbReference>
<keyword evidence="5" id="KW-0067">ATP-binding</keyword>
<feature type="compositionally biased region" description="Acidic residues" evidence="6">
    <location>
        <begin position="1430"/>
        <end position="1440"/>
    </location>
</feature>
<dbReference type="SUPFAM" id="SSF56112">
    <property type="entry name" value="Protein kinase-like (PK-like)"/>
    <property type="match status" value="1"/>
</dbReference>
<evidence type="ECO:0000256" key="5">
    <source>
        <dbReference type="ARBA" id="ARBA00022840"/>
    </source>
</evidence>
<dbReference type="InterPro" id="IPR000719">
    <property type="entry name" value="Prot_kinase_dom"/>
</dbReference>
<feature type="compositionally biased region" description="Basic and acidic residues" evidence="6">
    <location>
        <begin position="763"/>
        <end position="796"/>
    </location>
</feature>
<feature type="compositionally biased region" description="Basic and acidic residues" evidence="6">
    <location>
        <begin position="307"/>
        <end position="324"/>
    </location>
</feature>
<evidence type="ECO:0000259" key="7">
    <source>
        <dbReference type="PROSITE" id="PS50011"/>
    </source>
</evidence>
<feature type="compositionally biased region" description="Polar residues" evidence="6">
    <location>
        <begin position="570"/>
        <end position="584"/>
    </location>
</feature>
<keyword evidence="4 8" id="KW-0418">Kinase</keyword>
<sequence>MCFVGNDLSSVTVIDFGNAIQHVHKEIALYYDDFELQTPLYRAPEVMFGMPFGKEIDMWSLGCILAELYLSKPLFMGNSKRDIMQQITSLLGPFPGRTFQRGKFYSSYRRFTDTVEQPDATELLLRHLGCRDYLLADFLAGLLRYNPDERMTPFEAAKHSFLAPEFPFGYLLPPSSGDGDASYCAVYLTDAKYKHRPVVAPDIRRSQPSTYDILSLGTTLKEEEDDESPTQAGDTPNKHGRVAKVVPVQREPSLDTVQRCAGEVTRQQNSARNRSSIDAIQRGFTHIQRDQKKNVQQNVSPILTEESTIRDKTTVQRDQKEQKYQGEITQPSERQRQREGYQKHSSVINRRGITKKESSAVHRSRDANDHHESARLIGNSPNDRCNQVLREKVGTKPGRVETIPGSPSLLRVRKDGEVTIRMRRDKSVSCHSAGERKQGERSPLHTSSVKEEQWSLTEGNKLRFIKDKNRPVGEETHQESDNQSEISDGESDQFQLTMEDDTLTREDELPPLKRYHRGREVTPNGHIVQATSRNADSDRKCNHPNIHKNRRLSRPGSVSTDMNETFVIESDSSSSGRSHLQNKTQRQHLNHQKYEIIRPRPGWFPRKGDSDTYPDSKSEEHFSVRCNMYQKPTAVSVLNETQDFLNRDAEHVIGKSDKSLLNKYVDCLPELNTDSQDWRRDHMKQSKRQDIHGNIKRKGTFCEMSPGYIKKKSLHIPQSPSSLSQETESDIPSSYKQCHQRSPRHPAQNPRQLASLMNAIREEQDRAEHDLSEKESDRQFKFEVDKRTPRDEKKSSSIEMRFSENCLSTSKMYESVSEDDFHSFDEEKRDAIRTETDQNSGYASSDSASEACVRPLKGFPTYNNSEKRQDYYEHNTNRNPKFPSHLSSNANGKEEKSFKTEGFSGCRVEHWEKTHLYESSPARVSASRQNSAFEEDNTDVIYRPIIQKSANAQNFSSELPAVSAEEIKHSKTQVTCESSSRRRGGTHTDDMYDCQHNRASHRACNNVLEKKERKEMIKYGKRDQNLSKMDGETPGSKKQYRKTFNLRYKGTPDKLSDGDILRNECRITASQNDISNNGVETDSETRYSMSASTESAIVTRANNKAEVAIPATDSTATHSHTSSRTQESELLEPDSCKQVLHSKVTVKKVAKKKLNFTQALKPRKTNKSKIKVLSKSRLTPVTTQHSNEQVKKLRTNGKGEDPYVFLITPEKNISNQPEGNTIEVSSGGKKLKQKFSKLVSDTRRKGRNKCSQMDTEDNSSQDLDKKPNIHRKKGSLDKKEPRKYRTKGSLVEKEPCQSKREQTQGIKTTRSKEKQKEEISEEKLLQLSVNKSCTESKNAIFFNSNCQATEMSIMNGEMQQPVNGEEKKGQKQKRKAASLLRTDMKRQKQSDNLDPDCISSVDLGRSLNRNDIGMQNSSNRYTVRGRNDTDGEFGESDGDCEGTGRSGYGAVEHYIHNEITQSENYRTGRTKTGDYNSQSKDSEESEETESSQSSVSQSRVYQSGQSESQNVAKSSNHLYQPGQSESQNVAKSSNHLYQPGQSESQNVAKSSNHLYLSGQSESQNVAKSSIHRHKSPRKCHPAGHQHTTSVGVNDGGKHLTKTTNLVAIGKSRRTTHTQDRTLVNKGAHNKNYSPHKFKSANYSKEDTIQLHHLGQLDEVYRQAAETGTVFQRGDIHQLNEMSSDCSLEEGACEEGAEFDSSDSEEVMLV</sequence>
<evidence type="ECO:0000256" key="3">
    <source>
        <dbReference type="ARBA" id="ARBA00022741"/>
    </source>
</evidence>
<feature type="compositionally biased region" description="Basic and acidic residues" evidence="6">
    <location>
        <begin position="333"/>
        <end position="342"/>
    </location>
</feature>
<feature type="compositionally biased region" description="Basic and acidic residues" evidence="6">
    <location>
        <begin position="354"/>
        <end position="374"/>
    </location>
</feature>
<feature type="region of interest" description="Disordered" evidence="6">
    <location>
        <begin position="713"/>
        <end position="750"/>
    </location>
</feature>
<protein>
    <submittedName>
        <fullName evidence="8">Dual specificity tyrosine-phosphorylation-regulated kinase 2</fullName>
    </submittedName>
</protein>
<feature type="region of interest" description="Disordered" evidence="6">
    <location>
        <begin position="1690"/>
        <end position="1709"/>
    </location>
</feature>
<evidence type="ECO:0000256" key="2">
    <source>
        <dbReference type="ARBA" id="ARBA00022679"/>
    </source>
</evidence>
<feature type="compositionally biased region" description="Low complexity" evidence="6">
    <location>
        <begin position="1490"/>
        <end position="1506"/>
    </location>
</feature>
<keyword evidence="3" id="KW-0547">Nucleotide-binding</keyword>
<feature type="compositionally biased region" description="Polar residues" evidence="6">
    <location>
        <begin position="716"/>
        <end position="737"/>
    </location>
</feature>
<evidence type="ECO:0000313" key="9">
    <source>
        <dbReference type="Proteomes" id="UP000242188"/>
    </source>
</evidence>